<evidence type="ECO:0000256" key="3">
    <source>
        <dbReference type="ARBA" id="ARBA00022722"/>
    </source>
</evidence>
<comment type="catalytic activity">
    <reaction evidence="12 13">
        <text>Endonucleolytic cleavage at a junction such as a reciprocal single-stranded crossover between two homologous DNA duplexes (Holliday junction).</text>
        <dbReference type="EC" id="3.1.21.10"/>
    </reaction>
</comment>
<organism evidence="15 16">
    <name type="scientific">Advenella incenata</name>
    <dbReference type="NCBI Taxonomy" id="267800"/>
    <lineage>
        <taxon>Bacteria</taxon>
        <taxon>Pseudomonadati</taxon>
        <taxon>Pseudomonadota</taxon>
        <taxon>Betaproteobacteria</taxon>
        <taxon>Burkholderiales</taxon>
        <taxon>Alcaligenaceae</taxon>
    </lineage>
</organism>
<comment type="function">
    <text evidence="13">The RuvA-RuvB-RuvC complex processes Holliday junction (HJ) DNA during genetic recombination and DNA repair. Endonuclease that resolves HJ intermediates. Cleaves cruciform DNA by making single-stranded nicks across the HJ at symmetrical positions within the homologous arms, yielding a 5'-phosphate and a 3'-hydroxyl group; requires a central core of homology in the junction. The consensus cleavage sequence is 5'-(A/T)TT(C/G)-3'. Cleavage occurs on the 3'-side of the TT dinucleotide at the point of strand exchange. HJ branch migration catalyzed by RuvA-RuvB allows RuvC to scan DNA until it finds its consensus sequence, where it cleaves and resolves the cruciform DNA.</text>
</comment>
<evidence type="ECO:0000256" key="11">
    <source>
        <dbReference type="ARBA" id="ARBA00023204"/>
    </source>
</evidence>
<keyword evidence="16" id="KW-1185">Reference proteome</keyword>
<dbReference type="PANTHER" id="PTHR30194:SF3">
    <property type="entry name" value="CROSSOVER JUNCTION ENDODEOXYRIBONUCLEASE RUVC"/>
    <property type="match status" value="1"/>
</dbReference>
<evidence type="ECO:0000256" key="4">
    <source>
        <dbReference type="ARBA" id="ARBA00022723"/>
    </source>
</evidence>
<evidence type="ECO:0000256" key="9">
    <source>
        <dbReference type="ARBA" id="ARBA00023125"/>
    </source>
</evidence>
<dbReference type="InterPro" id="IPR020563">
    <property type="entry name" value="X-over_junc_endoDNase_Mg_BS"/>
</dbReference>
<dbReference type="NCBIfam" id="TIGR00228">
    <property type="entry name" value="ruvC"/>
    <property type="match status" value="1"/>
</dbReference>
<gene>
    <name evidence="13" type="primary">ruvC</name>
    <name evidence="15" type="ORF">EV681_3408</name>
</gene>
<keyword evidence="2 13" id="KW-0963">Cytoplasm</keyword>
<dbReference type="PROSITE" id="PS01321">
    <property type="entry name" value="RUVC"/>
    <property type="match status" value="1"/>
</dbReference>
<evidence type="ECO:0000256" key="14">
    <source>
        <dbReference type="NCBIfam" id="TIGR00228"/>
    </source>
</evidence>
<dbReference type="GO" id="GO:0006310">
    <property type="term" value="P:DNA recombination"/>
    <property type="evidence" value="ECO:0007669"/>
    <property type="project" value="UniProtKB-UniRule"/>
</dbReference>
<dbReference type="Proteomes" id="UP000293398">
    <property type="component" value="Unassembled WGS sequence"/>
</dbReference>
<dbReference type="InterPro" id="IPR002176">
    <property type="entry name" value="X-over_junc_endoDNase_RuvC"/>
</dbReference>
<comment type="caution">
    <text evidence="15">The sequence shown here is derived from an EMBL/GenBank/DDBJ whole genome shotgun (WGS) entry which is preliminary data.</text>
</comment>
<dbReference type="CDD" id="cd16962">
    <property type="entry name" value="RuvC"/>
    <property type="match status" value="1"/>
</dbReference>
<evidence type="ECO:0000313" key="15">
    <source>
        <dbReference type="EMBL" id="RZT92652.1"/>
    </source>
</evidence>
<keyword evidence="8 13" id="KW-0460">Magnesium</keyword>
<keyword evidence="3 13" id="KW-0540">Nuclease</keyword>
<dbReference type="InterPro" id="IPR036397">
    <property type="entry name" value="RNaseH_sf"/>
</dbReference>
<protein>
    <recommendedName>
        <fullName evidence="13 14">Crossover junction endodeoxyribonuclease RuvC</fullName>
        <ecNumber evidence="13 14">3.1.21.10</ecNumber>
    </recommendedName>
    <alternativeName>
        <fullName evidence="13">Holliday junction nuclease RuvC</fullName>
    </alternativeName>
    <alternativeName>
        <fullName evidence="13">Holliday junction resolvase RuvC</fullName>
    </alternativeName>
</protein>
<dbReference type="InterPro" id="IPR012337">
    <property type="entry name" value="RNaseH-like_sf"/>
</dbReference>
<feature type="active site" evidence="13">
    <location>
        <position position="8"/>
    </location>
</feature>
<feature type="binding site" evidence="13">
    <location>
        <position position="140"/>
    </location>
    <ligand>
        <name>Mg(2+)</name>
        <dbReference type="ChEBI" id="CHEBI:18420"/>
        <label>1</label>
    </ligand>
</feature>
<dbReference type="GO" id="GO:0048476">
    <property type="term" value="C:Holliday junction resolvase complex"/>
    <property type="evidence" value="ECO:0007669"/>
    <property type="project" value="UniProtKB-UniRule"/>
</dbReference>
<proteinExistence type="inferred from homology"/>
<feature type="active site" evidence="13">
    <location>
        <position position="140"/>
    </location>
</feature>
<dbReference type="EC" id="3.1.21.10" evidence="13 14"/>
<keyword evidence="10 13" id="KW-0233">DNA recombination</keyword>
<keyword evidence="5 13" id="KW-0255">Endonuclease</keyword>
<evidence type="ECO:0000256" key="8">
    <source>
        <dbReference type="ARBA" id="ARBA00022842"/>
    </source>
</evidence>
<evidence type="ECO:0000256" key="5">
    <source>
        <dbReference type="ARBA" id="ARBA00022759"/>
    </source>
</evidence>
<feature type="active site" evidence="13">
    <location>
        <position position="68"/>
    </location>
</feature>
<dbReference type="SUPFAM" id="SSF53098">
    <property type="entry name" value="Ribonuclease H-like"/>
    <property type="match status" value="1"/>
</dbReference>
<dbReference type="GO" id="GO:0000287">
    <property type="term" value="F:magnesium ion binding"/>
    <property type="evidence" value="ECO:0007669"/>
    <property type="project" value="UniProtKB-UniRule"/>
</dbReference>
<evidence type="ECO:0000256" key="7">
    <source>
        <dbReference type="ARBA" id="ARBA00022801"/>
    </source>
</evidence>
<reference evidence="15 16" key="1">
    <citation type="submission" date="2019-02" db="EMBL/GenBank/DDBJ databases">
        <title>Genomic Encyclopedia of Type Strains, Phase IV (KMG-IV): sequencing the most valuable type-strain genomes for metagenomic binning, comparative biology and taxonomic classification.</title>
        <authorList>
            <person name="Goeker M."/>
        </authorList>
    </citation>
    <scope>NUCLEOTIDE SEQUENCE [LARGE SCALE GENOMIC DNA]</scope>
    <source>
        <strain evidence="15 16">DSM 23814</strain>
    </source>
</reference>
<evidence type="ECO:0000313" key="16">
    <source>
        <dbReference type="Proteomes" id="UP000293398"/>
    </source>
</evidence>
<keyword evidence="7 13" id="KW-0378">Hydrolase</keyword>
<evidence type="ECO:0000256" key="13">
    <source>
        <dbReference type="HAMAP-Rule" id="MF_00034"/>
    </source>
</evidence>
<dbReference type="FunFam" id="3.30.420.10:FF:000002">
    <property type="entry name" value="Crossover junction endodeoxyribonuclease RuvC"/>
    <property type="match status" value="1"/>
</dbReference>
<evidence type="ECO:0000256" key="2">
    <source>
        <dbReference type="ARBA" id="ARBA00022490"/>
    </source>
</evidence>
<dbReference type="GO" id="GO:0006281">
    <property type="term" value="P:DNA repair"/>
    <property type="evidence" value="ECO:0007669"/>
    <property type="project" value="UniProtKB-UniRule"/>
</dbReference>
<dbReference type="HAMAP" id="MF_00034">
    <property type="entry name" value="RuvC"/>
    <property type="match status" value="1"/>
</dbReference>
<dbReference type="GO" id="GO:0005737">
    <property type="term" value="C:cytoplasm"/>
    <property type="evidence" value="ECO:0007669"/>
    <property type="project" value="UniProtKB-SubCell"/>
</dbReference>
<keyword evidence="11 13" id="KW-0234">DNA repair</keyword>
<sequence>MLRILGIDPGLRRTGFGVIDAAGMRISYVGSGTIVVPSDIPLHERLKVILDSIREVVDTYSPTESALEKVFVNTNPASTLLLGQARGAAMCALADRHLDVTEYTALQIKKAVVGNGHAQKEQVQHMVQRLLTLNSLPAPDSADALACAICHAHAAPLAARLADKDVLMGARRGRSRLRAGRLID</sequence>
<feature type="binding site" evidence="13">
    <location>
        <position position="68"/>
    </location>
    <ligand>
        <name>Mg(2+)</name>
        <dbReference type="ChEBI" id="CHEBI:18420"/>
        <label>2</label>
    </ligand>
</feature>
<dbReference type="Pfam" id="PF02075">
    <property type="entry name" value="RuvC"/>
    <property type="match status" value="1"/>
</dbReference>
<accession>A0A4Q7VCS4</accession>
<comment type="cofactor">
    <cofactor evidence="13">
        <name>Mg(2+)</name>
        <dbReference type="ChEBI" id="CHEBI:18420"/>
    </cofactor>
    <text evidence="13">Binds 2 Mg(2+) ion per subunit.</text>
</comment>
<evidence type="ECO:0000256" key="1">
    <source>
        <dbReference type="ARBA" id="ARBA00009518"/>
    </source>
</evidence>
<evidence type="ECO:0000256" key="12">
    <source>
        <dbReference type="ARBA" id="ARBA00029354"/>
    </source>
</evidence>
<dbReference type="EMBL" id="SHKO01000003">
    <property type="protein sequence ID" value="RZT92652.1"/>
    <property type="molecule type" value="Genomic_DNA"/>
</dbReference>
<evidence type="ECO:0000256" key="10">
    <source>
        <dbReference type="ARBA" id="ARBA00023172"/>
    </source>
</evidence>
<dbReference type="PANTHER" id="PTHR30194">
    <property type="entry name" value="CROSSOVER JUNCTION ENDODEOXYRIBONUCLEASE RUVC"/>
    <property type="match status" value="1"/>
</dbReference>
<evidence type="ECO:0000256" key="6">
    <source>
        <dbReference type="ARBA" id="ARBA00022763"/>
    </source>
</evidence>
<comment type="subcellular location">
    <subcellularLocation>
        <location evidence="13">Cytoplasm</location>
    </subcellularLocation>
</comment>
<keyword evidence="6 13" id="KW-0227">DNA damage</keyword>
<feature type="binding site" evidence="13">
    <location>
        <position position="8"/>
    </location>
    <ligand>
        <name>Mg(2+)</name>
        <dbReference type="ChEBI" id="CHEBI:18420"/>
        <label>1</label>
    </ligand>
</feature>
<comment type="similarity">
    <text evidence="1 13">Belongs to the RuvC family.</text>
</comment>
<comment type="subunit">
    <text evidence="13">Homodimer which binds Holliday junction (HJ) DNA. The HJ becomes 2-fold symmetrical on binding to RuvC with unstacked arms; it has a different conformation from HJ DNA in complex with RuvA. In the full resolvosome a probable DNA-RuvA(4)-RuvB(12)-RuvC(2) complex forms which resolves the HJ.</text>
</comment>
<keyword evidence="9 13" id="KW-0238">DNA-binding</keyword>
<dbReference type="PRINTS" id="PR00696">
    <property type="entry name" value="RSOLVASERUVC"/>
</dbReference>
<keyword evidence="4 13" id="KW-0479">Metal-binding</keyword>
<dbReference type="Gene3D" id="3.30.420.10">
    <property type="entry name" value="Ribonuclease H-like superfamily/Ribonuclease H"/>
    <property type="match status" value="1"/>
</dbReference>
<dbReference type="AlphaFoldDB" id="A0A4Q7VCS4"/>
<name>A0A4Q7VCS4_9BURK</name>
<dbReference type="GO" id="GO:0008821">
    <property type="term" value="F:crossover junction DNA endonuclease activity"/>
    <property type="evidence" value="ECO:0007669"/>
    <property type="project" value="UniProtKB-UniRule"/>
</dbReference>
<dbReference type="GO" id="GO:0003677">
    <property type="term" value="F:DNA binding"/>
    <property type="evidence" value="ECO:0007669"/>
    <property type="project" value="UniProtKB-KW"/>
</dbReference>